<accession>A0AAV4AS19</accession>
<organism evidence="1 2">
    <name type="scientific">Plakobranchus ocellatus</name>
    <dbReference type="NCBI Taxonomy" id="259542"/>
    <lineage>
        <taxon>Eukaryota</taxon>
        <taxon>Metazoa</taxon>
        <taxon>Spiralia</taxon>
        <taxon>Lophotrochozoa</taxon>
        <taxon>Mollusca</taxon>
        <taxon>Gastropoda</taxon>
        <taxon>Heterobranchia</taxon>
        <taxon>Euthyneura</taxon>
        <taxon>Panpulmonata</taxon>
        <taxon>Sacoglossa</taxon>
        <taxon>Placobranchoidea</taxon>
        <taxon>Plakobranchidae</taxon>
        <taxon>Plakobranchus</taxon>
    </lineage>
</organism>
<reference evidence="1 2" key="1">
    <citation type="journal article" date="2021" name="Elife">
        <title>Chloroplast acquisition without the gene transfer in kleptoplastic sea slugs, Plakobranchus ocellatus.</title>
        <authorList>
            <person name="Maeda T."/>
            <person name="Takahashi S."/>
            <person name="Yoshida T."/>
            <person name="Shimamura S."/>
            <person name="Takaki Y."/>
            <person name="Nagai Y."/>
            <person name="Toyoda A."/>
            <person name="Suzuki Y."/>
            <person name="Arimoto A."/>
            <person name="Ishii H."/>
            <person name="Satoh N."/>
            <person name="Nishiyama T."/>
            <person name="Hasebe M."/>
            <person name="Maruyama T."/>
            <person name="Minagawa J."/>
            <person name="Obokata J."/>
            <person name="Shigenobu S."/>
        </authorList>
    </citation>
    <scope>NUCLEOTIDE SEQUENCE [LARGE SCALE GENOMIC DNA]</scope>
</reference>
<evidence type="ECO:0000313" key="2">
    <source>
        <dbReference type="Proteomes" id="UP000735302"/>
    </source>
</evidence>
<keyword evidence="2" id="KW-1185">Reference proteome</keyword>
<dbReference type="AlphaFoldDB" id="A0AAV4AS19"/>
<gene>
    <name evidence="1" type="ORF">PoB_003624200</name>
</gene>
<dbReference type="Proteomes" id="UP000735302">
    <property type="component" value="Unassembled WGS sequence"/>
</dbReference>
<dbReference type="EMBL" id="BLXT01004117">
    <property type="protein sequence ID" value="GFO09737.1"/>
    <property type="molecule type" value="Genomic_DNA"/>
</dbReference>
<evidence type="ECO:0000313" key="1">
    <source>
        <dbReference type="EMBL" id="GFO09737.1"/>
    </source>
</evidence>
<protein>
    <submittedName>
        <fullName evidence="1">Uncharacterized protein</fullName>
    </submittedName>
</protein>
<comment type="caution">
    <text evidence="1">The sequence shown here is derived from an EMBL/GenBank/DDBJ whole genome shotgun (WGS) entry which is preliminary data.</text>
</comment>
<name>A0AAV4AS19_9GAST</name>
<sequence>MRSDLFSVSNRTSLSTESDLFTASSGILPSMRSDLFSVSNGISPPTESDLFTASSGILPSTKQHVFSAPNGISKESAKINHPSDWLLAQRLYTYVTIGVYIELNDSEPCRHFRNLC</sequence>
<proteinExistence type="predicted"/>